<dbReference type="InterPro" id="IPR003245">
    <property type="entry name" value="Phytocyanin_dom"/>
</dbReference>
<dbReference type="EMBL" id="PKMF04000073">
    <property type="protein sequence ID" value="KAK7852660.1"/>
    <property type="molecule type" value="Genomic_DNA"/>
</dbReference>
<name>A0AAW0LMW9_QUESU</name>
<dbReference type="PANTHER" id="PTHR33021:SF522">
    <property type="entry name" value="PHYTOCYANIN DOMAIN-CONTAINING PROTEIN"/>
    <property type="match status" value="1"/>
</dbReference>
<keyword evidence="1" id="KW-1015">Disulfide bond</keyword>
<dbReference type="Pfam" id="PF02298">
    <property type="entry name" value="Cu_bind_like"/>
    <property type="match status" value="1"/>
</dbReference>
<protein>
    <submittedName>
        <fullName evidence="4">Blue copper protein</fullName>
    </submittedName>
</protein>
<accession>A0AAW0LMW9</accession>
<dbReference type="GO" id="GO:0005886">
    <property type="term" value="C:plasma membrane"/>
    <property type="evidence" value="ECO:0007669"/>
    <property type="project" value="TreeGrafter"/>
</dbReference>
<dbReference type="AlphaFoldDB" id="A0AAW0LMW9"/>
<dbReference type="InterPro" id="IPR008972">
    <property type="entry name" value="Cupredoxin"/>
</dbReference>
<evidence type="ECO:0000256" key="2">
    <source>
        <dbReference type="ARBA" id="ARBA00023180"/>
    </source>
</evidence>
<evidence type="ECO:0000313" key="5">
    <source>
        <dbReference type="Proteomes" id="UP000237347"/>
    </source>
</evidence>
<dbReference type="FunFam" id="2.60.40.420:FF:000034">
    <property type="entry name" value="Cupredoxin superfamily protein"/>
    <property type="match status" value="1"/>
</dbReference>
<sequence length="165" mass="17810">MAGRMGLIECLIVVVALLNGATTQVTAAVEFQVGDNLGWTVPPNISYYSNWASSKKFFVGDTLTYNATNGTQNVVMISEAEYNACAKVISVTVVVHPFSAVHYTLPSTGTYYIICTISNHCELGQKFSFTVESPIGSPTNSTSSLTVGALFVVLTTTVIYFMTYF</sequence>
<dbReference type="PANTHER" id="PTHR33021">
    <property type="entry name" value="BLUE COPPER PROTEIN"/>
    <property type="match status" value="1"/>
</dbReference>
<keyword evidence="5" id="KW-1185">Reference proteome</keyword>
<reference evidence="4 5" key="1">
    <citation type="journal article" date="2018" name="Sci. Data">
        <title>The draft genome sequence of cork oak.</title>
        <authorList>
            <person name="Ramos A.M."/>
            <person name="Usie A."/>
            <person name="Barbosa P."/>
            <person name="Barros P.M."/>
            <person name="Capote T."/>
            <person name="Chaves I."/>
            <person name="Simoes F."/>
            <person name="Abreu I."/>
            <person name="Carrasquinho I."/>
            <person name="Faro C."/>
            <person name="Guimaraes J.B."/>
            <person name="Mendonca D."/>
            <person name="Nobrega F."/>
            <person name="Rodrigues L."/>
            <person name="Saibo N.J.M."/>
            <person name="Varela M.C."/>
            <person name="Egas C."/>
            <person name="Matos J."/>
            <person name="Miguel C.M."/>
            <person name="Oliveira M.M."/>
            <person name="Ricardo C.P."/>
            <person name="Goncalves S."/>
        </authorList>
    </citation>
    <scope>NUCLEOTIDE SEQUENCE [LARGE SCALE GENOMIC DNA]</scope>
    <source>
        <strain evidence="5">cv. HL8</strain>
    </source>
</reference>
<organism evidence="4 5">
    <name type="scientific">Quercus suber</name>
    <name type="common">Cork oak</name>
    <dbReference type="NCBI Taxonomy" id="58331"/>
    <lineage>
        <taxon>Eukaryota</taxon>
        <taxon>Viridiplantae</taxon>
        <taxon>Streptophyta</taxon>
        <taxon>Embryophyta</taxon>
        <taxon>Tracheophyta</taxon>
        <taxon>Spermatophyta</taxon>
        <taxon>Magnoliopsida</taxon>
        <taxon>eudicotyledons</taxon>
        <taxon>Gunneridae</taxon>
        <taxon>Pentapetalae</taxon>
        <taxon>rosids</taxon>
        <taxon>fabids</taxon>
        <taxon>Fagales</taxon>
        <taxon>Fagaceae</taxon>
        <taxon>Quercus</taxon>
    </lineage>
</organism>
<dbReference type="Proteomes" id="UP000237347">
    <property type="component" value="Unassembled WGS sequence"/>
</dbReference>
<dbReference type="InterPro" id="IPR039391">
    <property type="entry name" value="Phytocyanin-like"/>
</dbReference>
<comment type="caution">
    <text evidence="4">The sequence shown here is derived from an EMBL/GenBank/DDBJ whole genome shotgun (WGS) entry which is preliminary data.</text>
</comment>
<evidence type="ECO:0000313" key="4">
    <source>
        <dbReference type="EMBL" id="KAK7852660.1"/>
    </source>
</evidence>
<feature type="domain" description="Phytocyanin" evidence="3">
    <location>
        <begin position="29"/>
        <end position="133"/>
    </location>
</feature>
<evidence type="ECO:0000256" key="1">
    <source>
        <dbReference type="ARBA" id="ARBA00023157"/>
    </source>
</evidence>
<dbReference type="GO" id="GO:0009055">
    <property type="term" value="F:electron transfer activity"/>
    <property type="evidence" value="ECO:0007669"/>
    <property type="project" value="InterPro"/>
</dbReference>
<dbReference type="Gene3D" id="2.60.40.420">
    <property type="entry name" value="Cupredoxins - blue copper proteins"/>
    <property type="match status" value="1"/>
</dbReference>
<proteinExistence type="predicted"/>
<evidence type="ECO:0000259" key="3">
    <source>
        <dbReference type="PROSITE" id="PS51485"/>
    </source>
</evidence>
<gene>
    <name evidence="4" type="primary">BCB_2</name>
    <name evidence="4" type="ORF">CFP56_038246</name>
</gene>
<dbReference type="PROSITE" id="PS51485">
    <property type="entry name" value="PHYTOCYANIN"/>
    <property type="match status" value="1"/>
</dbReference>
<keyword evidence="2" id="KW-0325">Glycoprotein</keyword>
<dbReference type="SUPFAM" id="SSF49503">
    <property type="entry name" value="Cupredoxins"/>
    <property type="match status" value="1"/>
</dbReference>